<sequence>MITSNLLSRRQFVLIAATAAVSGPSLVRGAEHKDGYLNGRLYKTLKIGMVRSGKTLEEKFAIAKEAGFDGIELNCPGIDVAEVRAAIKATGLPVDGSVNAGHWNVRHTDPDPAVRAKALASLQEALRQTHAVGGNSVLLVVGRGSDGPEEEIWKRSVENISKAVPLAAELGIHILVENVWNQFCYDHDGDHTQTADKFVKYIDEFDSPWVGMQFDIGNHWKYGSMGDWIRQLNKRIVKLDLKGFSREMSKFTKIGAGDLDWADVRKALAEIKYSGWAAAEVAGGDLERLKEISANMDRVFGLKTQS</sequence>
<dbReference type="SUPFAM" id="SSF51658">
    <property type="entry name" value="Xylose isomerase-like"/>
    <property type="match status" value="1"/>
</dbReference>
<dbReference type="AlphaFoldDB" id="A0A517VYH7"/>
<dbReference type="InterPro" id="IPR013022">
    <property type="entry name" value="Xyl_isomerase-like_TIM-brl"/>
</dbReference>
<name>A0A517VYH7_9PLAN</name>
<dbReference type="InterPro" id="IPR050417">
    <property type="entry name" value="Sugar_Epim/Isomerase"/>
</dbReference>
<evidence type="ECO:0000256" key="1">
    <source>
        <dbReference type="ARBA" id="ARBA00023235"/>
    </source>
</evidence>
<dbReference type="Proteomes" id="UP000318704">
    <property type="component" value="Chromosome"/>
</dbReference>
<keyword evidence="1 3" id="KW-0413">Isomerase</keyword>
<evidence type="ECO:0000313" key="4">
    <source>
        <dbReference type="Proteomes" id="UP000318704"/>
    </source>
</evidence>
<dbReference type="EMBL" id="CP037920">
    <property type="protein sequence ID" value="QDT98058.1"/>
    <property type="molecule type" value="Genomic_DNA"/>
</dbReference>
<protein>
    <submittedName>
        <fullName evidence="3">Hydroxypyruvate isomerase</fullName>
    </submittedName>
</protein>
<dbReference type="PANTHER" id="PTHR43489">
    <property type="entry name" value="ISOMERASE"/>
    <property type="match status" value="1"/>
</dbReference>
<organism evidence="3 4">
    <name type="scientific">Gimesia aquarii</name>
    <dbReference type="NCBI Taxonomy" id="2527964"/>
    <lineage>
        <taxon>Bacteria</taxon>
        <taxon>Pseudomonadati</taxon>
        <taxon>Planctomycetota</taxon>
        <taxon>Planctomycetia</taxon>
        <taxon>Planctomycetales</taxon>
        <taxon>Planctomycetaceae</taxon>
        <taxon>Gimesia</taxon>
    </lineage>
</organism>
<dbReference type="InterPro" id="IPR036237">
    <property type="entry name" value="Xyl_isomerase-like_sf"/>
</dbReference>
<proteinExistence type="predicted"/>
<dbReference type="PANTHER" id="PTHR43489:SF7">
    <property type="entry name" value="3-DEHYDRO-D-GULOSIDE 4-EPIMERASE-RELATED"/>
    <property type="match status" value="1"/>
</dbReference>
<dbReference type="Pfam" id="PF01261">
    <property type="entry name" value="AP_endonuc_2"/>
    <property type="match status" value="1"/>
</dbReference>
<feature type="domain" description="Xylose isomerase-like TIM barrel" evidence="2">
    <location>
        <begin position="60"/>
        <end position="288"/>
    </location>
</feature>
<gene>
    <name evidence="3" type="ORF">V144x_35420</name>
</gene>
<keyword evidence="3" id="KW-0670">Pyruvate</keyword>
<dbReference type="Gene3D" id="3.20.20.150">
    <property type="entry name" value="Divalent-metal-dependent TIM barrel enzymes"/>
    <property type="match status" value="1"/>
</dbReference>
<reference evidence="3 4" key="1">
    <citation type="submission" date="2019-03" db="EMBL/GenBank/DDBJ databases">
        <title>Deep-cultivation of Planctomycetes and their phenomic and genomic characterization uncovers novel biology.</title>
        <authorList>
            <person name="Wiegand S."/>
            <person name="Jogler M."/>
            <person name="Boedeker C."/>
            <person name="Pinto D."/>
            <person name="Vollmers J."/>
            <person name="Rivas-Marin E."/>
            <person name="Kohn T."/>
            <person name="Peeters S.H."/>
            <person name="Heuer A."/>
            <person name="Rast P."/>
            <person name="Oberbeckmann S."/>
            <person name="Bunk B."/>
            <person name="Jeske O."/>
            <person name="Meyerdierks A."/>
            <person name="Storesund J.E."/>
            <person name="Kallscheuer N."/>
            <person name="Luecker S."/>
            <person name="Lage O.M."/>
            <person name="Pohl T."/>
            <person name="Merkel B.J."/>
            <person name="Hornburger P."/>
            <person name="Mueller R.-W."/>
            <person name="Bruemmer F."/>
            <person name="Labrenz M."/>
            <person name="Spormann A.M."/>
            <person name="Op den Camp H."/>
            <person name="Overmann J."/>
            <person name="Amann R."/>
            <person name="Jetten M.S.M."/>
            <person name="Mascher T."/>
            <person name="Medema M.H."/>
            <person name="Devos D.P."/>
            <person name="Kaster A.-K."/>
            <person name="Ovreas L."/>
            <person name="Rohde M."/>
            <person name="Galperin M.Y."/>
            <person name="Jogler C."/>
        </authorList>
    </citation>
    <scope>NUCLEOTIDE SEQUENCE [LARGE SCALE GENOMIC DNA]</scope>
    <source>
        <strain evidence="3 4">V144</strain>
    </source>
</reference>
<evidence type="ECO:0000313" key="3">
    <source>
        <dbReference type="EMBL" id="QDT98058.1"/>
    </source>
</evidence>
<dbReference type="KEGG" id="gaw:V144x_35420"/>
<dbReference type="RefSeq" id="WP_144986405.1">
    <property type="nucleotide sequence ID" value="NZ_CP037920.1"/>
</dbReference>
<dbReference type="GO" id="GO:0016853">
    <property type="term" value="F:isomerase activity"/>
    <property type="evidence" value="ECO:0007669"/>
    <property type="project" value="UniProtKB-KW"/>
</dbReference>
<evidence type="ECO:0000259" key="2">
    <source>
        <dbReference type="Pfam" id="PF01261"/>
    </source>
</evidence>
<accession>A0A517VYH7</accession>